<evidence type="ECO:0000256" key="2">
    <source>
        <dbReference type="SAM" id="MobiDB-lite"/>
    </source>
</evidence>
<keyword evidence="4" id="KW-1185">Reference proteome</keyword>
<feature type="region of interest" description="Disordered" evidence="2">
    <location>
        <begin position="388"/>
        <end position="413"/>
    </location>
</feature>
<dbReference type="Proteomes" id="UP001239397">
    <property type="component" value="Chromosome"/>
</dbReference>
<accession>A0A9Y2JWW9</accession>
<dbReference type="InterPro" id="IPR024455">
    <property type="entry name" value="Phage_capsid"/>
</dbReference>
<dbReference type="NCBIfam" id="TIGR01554">
    <property type="entry name" value="major_cap_HK97"/>
    <property type="match status" value="1"/>
</dbReference>
<comment type="subcellular location">
    <subcellularLocation>
        <location evidence="1">Virion</location>
    </subcellularLocation>
</comment>
<dbReference type="Gene3D" id="1.20.1270.210">
    <property type="match status" value="1"/>
</dbReference>
<name>A0A9Y2JWW9_9PSEU</name>
<gene>
    <name evidence="3" type="ORF">QRX60_16990</name>
</gene>
<dbReference type="SUPFAM" id="SSF56563">
    <property type="entry name" value="Major capsid protein gp5"/>
    <property type="match status" value="1"/>
</dbReference>
<dbReference type="Gene3D" id="3.30.1120.70">
    <property type="match status" value="1"/>
</dbReference>
<dbReference type="InterPro" id="IPR006944">
    <property type="entry name" value="Phage/GTA_portal"/>
</dbReference>
<feature type="compositionally biased region" description="Low complexity" evidence="2">
    <location>
        <begin position="600"/>
        <end position="613"/>
    </location>
</feature>
<evidence type="ECO:0000256" key="1">
    <source>
        <dbReference type="ARBA" id="ARBA00004328"/>
    </source>
</evidence>
<proteinExistence type="predicted"/>
<dbReference type="AlphaFoldDB" id="A0A9Y2JWW9"/>
<dbReference type="EMBL" id="CP127295">
    <property type="protein sequence ID" value="WIY05455.1"/>
    <property type="molecule type" value="Genomic_DNA"/>
</dbReference>
<evidence type="ECO:0000313" key="4">
    <source>
        <dbReference type="Proteomes" id="UP001239397"/>
    </source>
</evidence>
<feature type="region of interest" description="Disordered" evidence="2">
    <location>
        <begin position="593"/>
        <end position="613"/>
    </location>
</feature>
<dbReference type="Pfam" id="PF04860">
    <property type="entry name" value="Phage_portal"/>
    <property type="match status" value="1"/>
</dbReference>
<dbReference type="Gene3D" id="3.40.140.120">
    <property type="match status" value="1"/>
</dbReference>
<evidence type="ECO:0000313" key="3">
    <source>
        <dbReference type="EMBL" id="WIY05455.1"/>
    </source>
</evidence>
<feature type="compositionally biased region" description="Pro residues" evidence="2">
    <location>
        <begin position="392"/>
        <end position="406"/>
    </location>
</feature>
<sequence>MGLLRDIFTWGAGPAPAPERVRAQADPAETPRWARPLNFQLDIPPEMAAGGPLSDGLLSTRVSRRMAMSVPAVKRARDLICGTLGALPLQTHAPTRAVVEDTYTLLLQPEPDVARSVTMTRTIEDLLFEGVAWWRVLEFGWHGYPTKIRKLDARTVNVQEDSKVYVSSTTGRPQGSAWEYVPDAELIRIDAPSDPLLVAGARAIRIALMLDAAASRSASDPLPLGYFSPADGMTDPTPDEVQEILNEWAKANQERAWGYVGAALKANTLQWSPEQLQLASSRDYAVLEISRLTGLDPEDLGVSTTSRTYANAEQRRLDLIDFTLRAYAAAIEDRMSMNDVLPRGYLARYEYAHFLKSDTLTRMQAYKAGREVGVYNDERIARLENIPTATVPKPPASALPPTPPTPGTKAQETPVSAALPFPTVRFADDNPGTLTLGFAADPAAAEFKVDSAKRTVSGTAVPWGAVARSGGRKWKFAKGSLHWGGDATRVKLNRDHDRYQSFGYASTLASTDAGLAAAFRIGRGPDGDSMLALAEDHVYDGFSIEVDFEQGDGWEPDPTDETVCLVYSATLRAVALTAMPAFDGARVASVAATREKKEPTMTAPTAEPTAPSAAGAAPDFAAFTAGLSEAIGSAVAEAFAKLPAPQGREVIPAGQAATVTSEPLVYQMDGHGPSMIKDAWKSRTEGDVDARSRLEKFSLQLADAQRRASHQATSAAFAGATTANAAAVIPPGYRPDLYVTQLLQGRPLWGSVSRGTLSDATPFTIPAYTSSTGMAGNHTEGTNPTSGTLTIGTKTVTPNAVSGLFTITREIADSSNPAIDAIATQAMSEAYSQNAEAKLYAELNGANGQGGTITTGQVPSGAWVYTSTGGSAAAGTYGGEKLLAAERAVLAQFPFHRFAAPTVAHLSQEGTTGYATALDGNGRPLLPSIGAQNSAGIGNAVTQGWFVDGLPNLPTWSMSGNAAGDADVLIFNRNDVWAWESPLLTFRFEERGGPANIDLALFGYVAVRLLRPTGLHAIRHTVGA</sequence>
<reference evidence="3 4" key="1">
    <citation type="submission" date="2023-06" db="EMBL/GenBank/DDBJ databases">
        <authorList>
            <person name="Oyuntsetseg B."/>
            <person name="Kim S.B."/>
        </authorList>
    </citation>
    <scope>NUCLEOTIDE SEQUENCE [LARGE SCALE GENOMIC DNA]</scope>
    <source>
        <strain evidence="3 4">4-36</strain>
    </source>
</reference>
<protein>
    <submittedName>
        <fullName evidence="3">Phage major capsid protein</fullName>
    </submittedName>
</protein>
<organism evidence="3 4">
    <name type="scientific">Amycolatopsis mongoliensis</name>
    <dbReference type="NCBI Taxonomy" id="715475"/>
    <lineage>
        <taxon>Bacteria</taxon>
        <taxon>Bacillati</taxon>
        <taxon>Actinomycetota</taxon>
        <taxon>Actinomycetes</taxon>
        <taxon>Pseudonocardiales</taxon>
        <taxon>Pseudonocardiaceae</taxon>
        <taxon>Amycolatopsis</taxon>
    </lineage>
</organism>
<dbReference type="RefSeq" id="WP_286001743.1">
    <property type="nucleotide sequence ID" value="NZ_CP127295.1"/>
</dbReference>
<dbReference type="KEGG" id="amog:QRX60_16990"/>